<feature type="compositionally biased region" description="Basic and acidic residues" evidence="1">
    <location>
        <begin position="38"/>
        <end position="58"/>
    </location>
</feature>
<reference evidence="2" key="1">
    <citation type="submission" date="2007-06" db="EMBL/GenBank/DDBJ databases">
        <title>Full length cDNA sequences from Sitka Spruce (Picea sitchensis).</title>
        <authorList>
            <person name="Ralph S.G."/>
            <person name="Chun H.E."/>
            <person name="Liao N."/>
            <person name="Ali J."/>
            <person name="Reid K."/>
            <person name="Kolosova N."/>
            <person name="Cooper N."/>
            <person name="Cullis C."/>
            <person name="Jancsik S."/>
            <person name="Moore R."/>
            <person name="Mayo M."/>
            <person name="Wagner S."/>
            <person name="Holt R.A."/>
            <person name="Jones S.J.M."/>
            <person name="Marra M.A."/>
            <person name="Ritland C.E."/>
            <person name="Ritland K."/>
            <person name="Bohlmann J."/>
        </authorList>
    </citation>
    <scope>NUCLEOTIDE SEQUENCE</scope>
    <source>
        <tissue evidence="2">Green portion of the leader tissue</tissue>
    </source>
</reference>
<evidence type="ECO:0000313" key="2">
    <source>
        <dbReference type="EMBL" id="ABR17441.1"/>
    </source>
</evidence>
<feature type="compositionally biased region" description="Polar residues" evidence="1">
    <location>
        <begin position="28"/>
        <end position="37"/>
    </location>
</feature>
<feature type="compositionally biased region" description="Low complexity" evidence="1">
    <location>
        <begin position="14"/>
        <end position="27"/>
    </location>
</feature>
<feature type="region of interest" description="Disordered" evidence="1">
    <location>
        <begin position="1"/>
        <end position="59"/>
    </location>
</feature>
<organism evidence="2">
    <name type="scientific">Picea sitchensis</name>
    <name type="common">Sitka spruce</name>
    <name type="synonym">Pinus sitchensis</name>
    <dbReference type="NCBI Taxonomy" id="3332"/>
    <lineage>
        <taxon>Eukaryota</taxon>
        <taxon>Viridiplantae</taxon>
        <taxon>Streptophyta</taxon>
        <taxon>Embryophyta</taxon>
        <taxon>Tracheophyta</taxon>
        <taxon>Spermatophyta</taxon>
        <taxon>Pinopsida</taxon>
        <taxon>Pinidae</taxon>
        <taxon>Conifers I</taxon>
        <taxon>Pinales</taxon>
        <taxon>Pinaceae</taxon>
        <taxon>Picea</taxon>
    </lineage>
</organism>
<proteinExistence type="evidence at transcript level"/>
<evidence type="ECO:0000256" key="1">
    <source>
        <dbReference type="SAM" id="MobiDB-lite"/>
    </source>
</evidence>
<dbReference type="AlphaFoldDB" id="B8LP61"/>
<dbReference type="EMBL" id="EF677631">
    <property type="protein sequence ID" value="ABR17441.1"/>
    <property type="molecule type" value="mRNA"/>
</dbReference>
<protein>
    <submittedName>
        <fullName evidence="2">Uncharacterized protein</fullName>
    </submittedName>
</protein>
<accession>B8LP61</accession>
<sequence length="309" mass="34342">MSFLNFRNAKVTVHSPSSSQRPSHNSSKASLPGNNLKQEQDGIREENGRNTKLKEGSDQGRLYFPEYAGRTEVAMRRENHSKFSSAENHELGQGNLYALQNGVYIQSPKKSLNAENGDEEVVNGHAKTQTNGKDYGAKIEHLQLWNKGFGVLEASKGYAADIRRSLFHMKERLMDKLAAVPIRGETLDNARQSVETIIKDMTHAAQGMTKDAMQRIKGRLVEILPSLSPHHTGKIVDDAEREVLGMSQATAPGFVSRVEGKNSLEDFNKQEIQHEEGISSSKSSIISPVLSFSVNMGRLKRPFSPRSRL</sequence>
<name>B8LP61_PICSI</name>